<organism evidence="1">
    <name type="scientific">Cuerna arida</name>
    <dbReference type="NCBI Taxonomy" id="1464854"/>
    <lineage>
        <taxon>Eukaryota</taxon>
        <taxon>Metazoa</taxon>
        <taxon>Ecdysozoa</taxon>
        <taxon>Arthropoda</taxon>
        <taxon>Hexapoda</taxon>
        <taxon>Insecta</taxon>
        <taxon>Pterygota</taxon>
        <taxon>Neoptera</taxon>
        <taxon>Paraneoptera</taxon>
        <taxon>Hemiptera</taxon>
        <taxon>Auchenorrhyncha</taxon>
        <taxon>Membracoidea</taxon>
        <taxon>Cicadellidae</taxon>
        <taxon>Cicadellinae</taxon>
        <taxon>Proconiini</taxon>
        <taxon>Cuerna</taxon>
    </lineage>
</organism>
<dbReference type="EMBL" id="GECZ01004932">
    <property type="protein sequence ID" value="JAS64837.1"/>
    <property type="molecule type" value="Transcribed_RNA"/>
</dbReference>
<dbReference type="AlphaFoldDB" id="A0A1B6GQY4"/>
<evidence type="ECO:0000313" key="1">
    <source>
        <dbReference type="EMBL" id="JAS64837.1"/>
    </source>
</evidence>
<feature type="non-terminal residue" evidence="1">
    <location>
        <position position="1"/>
    </location>
</feature>
<proteinExistence type="predicted"/>
<accession>A0A1B6GQY4</accession>
<sequence>LCTMSTDDLVKEVLVKEILTSQEMGVISRSFAGNTDSHCSAQICTITEERERIGKLKTFTPKRFGNDTCYDGGIELTTKGSDIELCSVECRAYRSAEYDITISIAPLSVTDPAHDVNRKVKFNKLLQKDEDFVIDLKHNNKNIVLKANSRYKIEFSSSSS</sequence>
<protein>
    <submittedName>
        <fullName evidence="1">Uncharacterized protein</fullName>
    </submittedName>
</protein>
<gene>
    <name evidence="1" type="ORF">g.43301</name>
</gene>
<reference evidence="1" key="1">
    <citation type="submission" date="2015-11" db="EMBL/GenBank/DDBJ databases">
        <title>De novo transcriptome assembly of four potential Pierce s Disease insect vectors from Arizona vineyards.</title>
        <authorList>
            <person name="Tassone E.E."/>
        </authorList>
    </citation>
    <scope>NUCLEOTIDE SEQUENCE</scope>
</reference>
<feature type="non-terminal residue" evidence="1">
    <location>
        <position position="160"/>
    </location>
</feature>
<name>A0A1B6GQY4_9HEMI</name>